<dbReference type="InterPro" id="IPR052897">
    <property type="entry name" value="Sec-Metab_Biosynth_Hydrolase"/>
</dbReference>
<protein>
    <recommendedName>
        <fullName evidence="1">AB hydrolase-1 domain-containing protein</fullName>
    </recommendedName>
</protein>
<dbReference type="Pfam" id="PF12697">
    <property type="entry name" value="Abhydrolase_6"/>
    <property type="match status" value="1"/>
</dbReference>
<dbReference type="AlphaFoldDB" id="A0A0B7K3X1"/>
<feature type="domain" description="AB hydrolase-1" evidence="1">
    <location>
        <begin position="24"/>
        <end position="242"/>
    </location>
</feature>
<dbReference type="EMBL" id="CDPU01000025">
    <property type="protein sequence ID" value="CEO51889.1"/>
    <property type="molecule type" value="Genomic_DNA"/>
</dbReference>
<proteinExistence type="predicted"/>
<dbReference type="InterPro" id="IPR029058">
    <property type="entry name" value="AB_hydrolase_fold"/>
</dbReference>
<reference evidence="2" key="1">
    <citation type="submission" date="2015-01" db="EMBL/GenBank/DDBJ databases">
        <authorList>
            <person name="Durling Mikael"/>
        </authorList>
    </citation>
    <scope>NUCLEOTIDE SEQUENCE</scope>
</reference>
<name>A0A0B7K3X1_BIOOC</name>
<dbReference type="SUPFAM" id="SSF53474">
    <property type="entry name" value="alpha/beta-Hydrolases"/>
    <property type="match status" value="1"/>
</dbReference>
<gene>
    <name evidence="2" type="ORF">BN869_000007947_1</name>
</gene>
<dbReference type="Gene3D" id="3.40.50.1820">
    <property type="entry name" value="alpha/beta hydrolase"/>
    <property type="match status" value="1"/>
</dbReference>
<evidence type="ECO:0000313" key="2">
    <source>
        <dbReference type="EMBL" id="CEO51889.1"/>
    </source>
</evidence>
<evidence type="ECO:0000259" key="1">
    <source>
        <dbReference type="Pfam" id="PF12697"/>
    </source>
</evidence>
<dbReference type="InterPro" id="IPR000073">
    <property type="entry name" value="AB_hydrolase_1"/>
</dbReference>
<dbReference type="PANTHER" id="PTHR37017:SF11">
    <property type="entry name" value="ESTERASE_LIPASE_THIOESTERASE DOMAIN-CONTAINING PROTEIN"/>
    <property type="match status" value="1"/>
</dbReference>
<organism evidence="2">
    <name type="scientific">Bionectria ochroleuca</name>
    <name type="common">Gliocladium roseum</name>
    <dbReference type="NCBI Taxonomy" id="29856"/>
    <lineage>
        <taxon>Eukaryota</taxon>
        <taxon>Fungi</taxon>
        <taxon>Dikarya</taxon>
        <taxon>Ascomycota</taxon>
        <taxon>Pezizomycotina</taxon>
        <taxon>Sordariomycetes</taxon>
        <taxon>Hypocreomycetidae</taxon>
        <taxon>Hypocreales</taxon>
        <taxon>Bionectriaceae</taxon>
        <taxon>Clonostachys</taxon>
    </lineage>
</organism>
<dbReference type="PANTHER" id="PTHR37017">
    <property type="entry name" value="AB HYDROLASE-1 DOMAIN-CONTAINING PROTEIN-RELATED"/>
    <property type="match status" value="1"/>
</dbReference>
<sequence>MLSILIIPAASALPATYDKVVAGVSGHGYSIRALHTPSVGLATGPRPGKPPNMYDDAAFIAKHITDLAEAGHDILLVTHSYGGTPATESIKGLTKTERQQIGKPGGVVGLAYMTSLVPEVGKPASTGPWSPLMEIGDDGWFYYPNDTLTAKVVFSDVPLEQGLIWAKELVAHSAASFASLLTYPGYADIPVAYLVAEGDLSIAPRTQRSQIEMIEKVSGHKVDVTTTSAGHVPPVTAPDDVVTWILSVASKLERSQ</sequence>
<accession>A0A0B7K3X1</accession>